<dbReference type="InterPro" id="IPR009057">
    <property type="entry name" value="Homeodomain-like_sf"/>
</dbReference>
<organism evidence="2 3">
    <name type="scientific">Mycolicibacterium fortuitum</name>
    <name type="common">Mycobacterium fortuitum</name>
    <dbReference type="NCBI Taxonomy" id="1766"/>
    <lineage>
        <taxon>Bacteria</taxon>
        <taxon>Bacillati</taxon>
        <taxon>Actinomycetota</taxon>
        <taxon>Actinomycetes</taxon>
        <taxon>Mycobacteriales</taxon>
        <taxon>Mycobacteriaceae</taxon>
        <taxon>Mycolicibacterium</taxon>
    </lineage>
</organism>
<dbReference type="SUPFAM" id="SSF46689">
    <property type="entry name" value="Homeodomain-like"/>
    <property type="match status" value="1"/>
</dbReference>
<accession>A0AAE5AAE0</accession>
<evidence type="ECO:0000313" key="2">
    <source>
        <dbReference type="EMBL" id="MDV7288777.1"/>
    </source>
</evidence>
<dbReference type="Pfam" id="PF13518">
    <property type="entry name" value="HTH_28"/>
    <property type="match status" value="1"/>
</dbReference>
<dbReference type="EMBL" id="JAWLVV010000001">
    <property type="protein sequence ID" value="MDV7288777.1"/>
    <property type="molecule type" value="Genomic_DNA"/>
</dbReference>
<sequence>MTPARSFRGYQQGSSYPQMCSYQCEQSVTCHNTQLACCHDIDAGLTAVSGHPNAPLTPAGRRRLCERVDQGRPIAHVAAEAGISRRCLAKWYARWEAEGPDGLADRSSAPTTLPDRTAPMIEDLVEQLRRETKFGAARLAAVLKADHGIVVSSGWSEAVGCSTTLRPRLTS</sequence>
<dbReference type="AlphaFoldDB" id="A0AAE5AAE0"/>
<dbReference type="InterPro" id="IPR055247">
    <property type="entry name" value="InsJ-like_HTH"/>
</dbReference>
<evidence type="ECO:0000259" key="1">
    <source>
        <dbReference type="Pfam" id="PF13518"/>
    </source>
</evidence>
<dbReference type="RefSeq" id="WP_317747127.1">
    <property type="nucleotide sequence ID" value="NZ_JAWLVK010000001.1"/>
</dbReference>
<dbReference type="Proteomes" id="UP001186041">
    <property type="component" value="Unassembled WGS sequence"/>
</dbReference>
<comment type="caution">
    <text evidence="2">The sequence shown here is derived from an EMBL/GenBank/DDBJ whole genome shotgun (WGS) entry which is preliminary data.</text>
</comment>
<proteinExistence type="predicted"/>
<gene>
    <name evidence="2" type="ORF">R4485_01195</name>
</gene>
<reference evidence="2" key="1">
    <citation type="submission" date="2023-10" db="EMBL/GenBank/DDBJ databases">
        <title>Mycolicibacterium fortuitum clinical isolates causing pulmonary infections in humans.</title>
        <authorList>
            <person name="Mejia-Ponce P.M."/>
            <person name="Zenteno-Cuevas R."/>
            <person name="Licona-Cassani C."/>
        </authorList>
    </citation>
    <scope>NUCLEOTIDE SEQUENCE</scope>
    <source>
        <strain evidence="2">M8</strain>
    </source>
</reference>
<feature type="domain" description="Insertion element IS150 protein InsJ-like helix-turn-helix" evidence="1">
    <location>
        <begin position="61"/>
        <end position="110"/>
    </location>
</feature>
<name>A0AAE5AAE0_MYCFO</name>
<evidence type="ECO:0000313" key="3">
    <source>
        <dbReference type="Proteomes" id="UP001186041"/>
    </source>
</evidence>
<protein>
    <submittedName>
        <fullName evidence="2">Leucine zipper domain-containing protein</fullName>
    </submittedName>
</protein>